<dbReference type="Proteomes" id="UP000823388">
    <property type="component" value="Chromosome 8K"/>
</dbReference>
<feature type="compositionally biased region" description="Basic and acidic residues" evidence="6">
    <location>
        <begin position="19"/>
        <end position="34"/>
    </location>
</feature>
<evidence type="ECO:0000259" key="7">
    <source>
        <dbReference type="Pfam" id="PF18052"/>
    </source>
</evidence>
<evidence type="ECO:0000313" key="8">
    <source>
        <dbReference type="EMBL" id="KAG2564023.1"/>
    </source>
</evidence>
<evidence type="ECO:0000256" key="6">
    <source>
        <dbReference type="SAM" id="MobiDB-lite"/>
    </source>
</evidence>
<feature type="domain" description="Disease resistance N-terminal" evidence="7">
    <location>
        <begin position="115"/>
        <end position="200"/>
    </location>
</feature>
<evidence type="ECO:0000256" key="2">
    <source>
        <dbReference type="ARBA" id="ARBA00022614"/>
    </source>
</evidence>
<comment type="caution">
    <text evidence="8">The sequence shown here is derived from an EMBL/GenBank/DDBJ whole genome shotgun (WGS) entry which is preliminary data.</text>
</comment>
<keyword evidence="5" id="KW-0611">Plant defense</keyword>
<name>A0A8T0PPZ5_PANVG</name>
<reference evidence="8" key="1">
    <citation type="submission" date="2020-05" db="EMBL/GenBank/DDBJ databases">
        <title>WGS assembly of Panicum virgatum.</title>
        <authorList>
            <person name="Lovell J.T."/>
            <person name="Jenkins J."/>
            <person name="Shu S."/>
            <person name="Juenger T.E."/>
            <person name="Schmutz J."/>
        </authorList>
    </citation>
    <scope>NUCLEOTIDE SEQUENCE</scope>
    <source>
        <strain evidence="8">AP13</strain>
    </source>
</reference>
<keyword evidence="2" id="KW-0433">Leucine-rich repeat</keyword>
<feature type="compositionally biased region" description="Basic and acidic residues" evidence="6">
    <location>
        <begin position="72"/>
        <end position="88"/>
    </location>
</feature>
<proteinExistence type="inferred from homology"/>
<dbReference type="AlphaFoldDB" id="A0A8T0PPZ5"/>
<dbReference type="EMBL" id="CM029051">
    <property type="protein sequence ID" value="KAG2564023.1"/>
    <property type="molecule type" value="Genomic_DNA"/>
</dbReference>
<evidence type="ECO:0000256" key="5">
    <source>
        <dbReference type="ARBA" id="ARBA00022821"/>
    </source>
</evidence>
<keyword evidence="4" id="KW-0547">Nucleotide-binding</keyword>
<dbReference type="GO" id="GO:0006952">
    <property type="term" value="P:defense response"/>
    <property type="evidence" value="ECO:0007669"/>
    <property type="project" value="UniProtKB-KW"/>
</dbReference>
<dbReference type="Pfam" id="PF18052">
    <property type="entry name" value="Rx_N"/>
    <property type="match status" value="1"/>
</dbReference>
<accession>A0A8T0PPZ5</accession>
<comment type="similarity">
    <text evidence="1">Belongs to the disease resistance NB-LRR family.</text>
</comment>
<keyword evidence="9" id="KW-1185">Reference proteome</keyword>
<dbReference type="PANTHER" id="PTHR19338">
    <property type="entry name" value="TRANSLOCASE OF INNER MITOCHONDRIAL MEMBRANE 13 HOMOLOG"/>
    <property type="match status" value="1"/>
</dbReference>
<feature type="region of interest" description="Disordered" evidence="6">
    <location>
        <begin position="16"/>
        <end position="59"/>
    </location>
</feature>
<evidence type="ECO:0000256" key="4">
    <source>
        <dbReference type="ARBA" id="ARBA00022741"/>
    </source>
</evidence>
<dbReference type="CDD" id="cd14798">
    <property type="entry name" value="RX-CC_like"/>
    <property type="match status" value="1"/>
</dbReference>
<feature type="region of interest" description="Disordered" evidence="6">
    <location>
        <begin position="72"/>
        <end position="101"/>
    </location>
</feature>
<evidence type="ECO:0000313" key="9">
    <source>
        <dbReference type="Proteomes" id="UP000823388"/>
    </source>
</evidence>
<organism evidence="8 9">
    <name type="scientific">Panicum virgatum</name>
    <name type="common">Blackwell switchgrass</name>
    <dbReference type="NCBI Taxonomy" id="38727"/>
    <lineage>
        <taxon>Eukaryota</taxon>
        <taxon>Viridiplantae</taxon>
        <taxon>Streptophyta</taxon>
        <taxon>Embryophyta</taxon>
        <taxon>Tracheophyta</taxon>
        <taxon>Spermatophyta</taxon>
        <taxon>Magnoliopsida</taxon>
        <taxon>Liliopsida</taxon>
        <taxon>Poales</taxon>
        <taxon>Poaceae</taxon>
        <taxon>PACMAD clade</taxon>
        <taxon>Panicoideae</taxon>
        <taxon>Panicodae</taxon>
        <taxon>Paniceae</taxon>
        <taxon>Panicinae</taxon>
        <taxon>Panicum</taxon>
        <taxon>Panicum sect. Hiantes</taxon>
    </lineage>
</organism>
<evidence type="ECO:0000256" key="1">
    <source>
        <dbReference type="ARBA" id="ARBA00008894"/>
    </source>
</evidence>
<sequence length="274" mass="31224">MFQEEAGIVDEVNLAVVYEPDKPNRNPKSREDTKKRKQMVEFASSEEKPGVSATWQANAVPMDINNSMSYKDARGQRTEQEQQPERPSLHAAPNIISRDPRTKMGNRAVDLATGAMGSLLHKLDELQKEEYNLEISVKADIESFSEELMEMQLALCKVSEVQRDNRDDQIKCWADSVREMSYDIEDVVDGFLVHSEPASNTGFFMGLMHKMFNLFKRDKTHNPIGHAIRDIKKQVQVAADRRKRFKVDEGVANVAVAITIDPRISAIYKVRDRN</sequence>
<dbReference type="InterPro" id="IPR038005">
    <property type="entry name" value="RX-like_CC"/>
</dbReference>
<dbReference type="Gene3D" id="1.20.5.4130">
    <property type="match status" value="1"/>
</dbReference>
<protein>
    <recommendedName>
        <fullName evidence="7">Disease resistance N-terminal domain-containing protein</fullName>
    </recommendedName>
</protein>
<keyword evidence="3" id="KW-0677">Repeat</keyword>
<dbReference type="GO" id="GO:0000166">
    <property type="term" value="F:nucleotide binding"/>
    <property type="evidence" value="ECO:0007669"/>
    <property type="project" value="UniProtKB-KW"/>
</dbReference>
<dbReference type="InterPro" id="IPR041118">
    <property type="entry name" value="Rx_N"/>
</dbReference>
<dbReference type="PANTHER" id="PTHR19338:SF75">
    <property type="entry name" value="OS08G0170100 PROTEIN"/>
    <property type="match status" value="1"/>
</dbReference>
<evidence type="ECO:0000256" key="3">
    <source>
        <dbReference type="ARBA" id="ARBA00022737"/>
    </source>
</evidence>
<gene>
    <name evidence="8" type="ORF">PVAP13_8KG309800</name>
</gene>